<gene>
    <name evidence="15" type="ORF">DK846_02950</name>
</gene>
<feature type="domain" description="Histidine kinase" evidence="13">
    <location>
        <begin position="432"/>
        <end position="629"/>
    </location>
</feature>
<dbReference type="PROSITE" id="PS50109">
    <property type="entry name" value="HIS_KIN"/>
    <property type="match status" value="1"/>
</dbReference>
<evidence type="ECO:0000259" key="13">
    <source>
        <dbReference type="PROSITE" id="PS50109"/>
    </source>
</evidence>
<keyword evidence="10" id="KW-0902">Two-component regulatory system</keyword>
<dbReference type="InterPro" id="IPR036890">
    <property type="entry name" value="HATPase_C_sf"/>
</dbReference>
<dbReference type="InterPro" id="IPR004358">
    <property type="entry name" value="Sig_transdc_His_kin-like_C"/>
</dbReference>
<protein>
    <recommendedName>
        <fullName evidence="3">histidine kinase</fullName>
        <ecNumber evidence="3">2.7.13.3</ecNumber>
    </recommendedName>
</protein>
<dbReference type="Pfam" id="PF02518">
    <property type="entry name" value="HATPase_c"/>
    <property type="match status" value="1"/>
</dbReference>
<keyword evidence="7" id="KW-0547">Nucleotide-binding</keyword>
<keyword evidence="12" id="KW-1133">Transmembrane helix</keyword>
<evidence type="ECO:0000256" key="8">
    <source>
        <dbReference type="ARBA" id="ARBA00022777"/>
    </source>
</evidence>
<keyword evidence="5" id="KW-0597">Phosphoprotein</keyword>
<dbReference type="InterPro" id="IPR050398">
    <property type="entry name" value="HssS/ArlS-like"/>
</dbReference>
<evidence type="ECO:0000256" key="5">
    <source>
        <dbReference type="ARBA" id="ARBA00022553"/>
    </source>
</evidence>
<keyword evidence="8" id="KW-0418">Kinase</keyword>
<feature type="domain" description="HAMP" evidence="14">
    <location>
        <begin position="344"/>
        <end position="396"/>
    </location>
</feature>
<evidence type="ECO:0000256" key="12">
    <source>
        <dbReference type="SAM" id="Phobius"/>
    </source>
</evidence>
<organism evidence="15 16">
    <name type="scientific">Methanospirillum lacunae</name>
    <dbReference type="NCBI Taxonomy" id="668570"/>
    <lineage>
        <taxon>Archaea</taxon>
        <taxon>Methanobacteriati</taxon>
        <taxon>Methanobacteriota</taxon>
        <taxon>Stenosarchaea group</taxon>
        <taxon>Methanomicrobia</taxon>
        <taxon>Methanomicrobiales</taxon>
        <taxon>Methanospirillaceae</taxon>
        <taxon>Methanospirillum</taxon>
    </lineage>
</organism>
<sequence length="636" mass="72238">MLRPIRSYSLSNVLMIIFSLIFICIIGMLSLIQYNSVASDLQGQFSDEISKTDLILNHSVSVLFEALNLYDSRYDYEMEMVLSRLSDNYVKSGNDIEQINLTGFKEEISPIFPGDVDLYVINSDNIIEKTTYDPDIYLNFNEYPEFSKSLNNIRNNSRFVADQWVDSINTPGYYRKYAYFPTPDHRYILEIGVHSDEFWQARRDVFSYEKLGSSILEINPDLLSISFFNKKLDPISELPSQDHPSINSSLTHYITIEDLNSTLISVFTHKEGQIHDTGSYLIDFQYFTIRRNITPSSSEMSVASVLVYSRDNLNRSLSTYLIIHMSITLFAVILAILFAIYISGHISRPLEQVIEDIEQIARGDYHHGIRKTGGTDIDRLGHSVELMVQKILFDIEMIQRGHEEIAAELVRRKEAEEALIIVNNKLNNLSSITRHDILNQVTCIRGYAFLAENSTDTEESVIHARHIQRISCLIEEMIAFSRDYQTIGISGSSWQNLGHVIHRAISVPFSDRISLDVSGTNILILADPLLQKVFYNLADNSLTHGGPGGERVHISFEKTETCGIIIYEDQGMGISDSDKELIFERGYGTGTGLGLFLIREILAITGMTIKENGLRGSGVRFEIHVPPTQWKEDSNN</sequence>
<keyword evidence="12" id="KW-0812">Transmembrane</keyword>
<keyword evidence="11 12" id="KW-0472">Membrane</keyword>
<dbReference type="InterPro" id="IPR003660">
    <property type="entry name" value="HAMP_dom"/>
</dbReference>
<dbReference type="SMART" id="SM00387">
    <property type="entry name" value="HATPase_c"/>
    <property type="match status" value="1"/>
</dbReference>
<proteinExistence type="predicted"/>
<name>A0A2V2N2Y4_9EURY</name>
<keyword evidence="9" id="KW-0067">ATP-binding</keyword>
<dbReference type="PANTHER" id="PTHR45528">
    <property type="entry name" value="SENSOR HISTIDINE KINASE CPXA"/>
    <property type="match status" value="1"/>
</dbReference>
<dbReference type="GO" id="GO:0005524">
    <property type="term" value="F:ATP binding"/>
    <property type="evidence" value="ECO:0007669"/>
    <property type="project" value="UniProtKB-KW"/>
</dbReference>
<evidence type="ECO:0000256" key="7">
    <source>
        <dbReference type="ARBA" id="ARBA00022741"/>
    </source>
</evidence>
<dbReference type="PRINTS" id="PR00344">
    <property type="entry name" value="BCTRLSENSOR"/>
</dbReference>
<accession>A0A2V2N2Y4</accession>
<dbReference type="GO" id="GO:0000160">
    <property type="term" value="P:phosphorelay signal transduction system"/>
    <property type="evidence" value="ECO:0007669"/>
    <property type="project" value="UniProtKB-KW"/>
</dbReference>
<evidence type="ECO:0000256" key="11">
    <source>
        <dbReference type="ARBA" id="ARBA00023136"/>
    </source>
</evidence>
<dbReference type="AlphaFoldDB" id="A0A2V2N2Y4"/>
<dbReference type="PROSITE" id="PS50885">
    <property type="entry name" value="HAMP"/>
    <property type="match status" value="1"/>
</dbReference>
<evidence type="ECO:0000259" key="14">
    <source>
        <dbReference type="PROSITE" id="PS50885"/>
    </source>
</evidence>
<comment type="caution">
    <text evidence="15">The sequence shown here is derived from an EMBL/GenBank/DDBJ whole genome shotgun (WGS) entry which is preliminary data.</text>
</comment>
<dbReference type="Gene3D" id="3.30.565.10">
    <property type="entry name" value="Histidine kinase-like ATPase, C-terminal domain"/>
    <property type="match status" value="1"/>
</dbReference>
<evidence type="ECO:0000313" key="15">
    <source>
        <dbReference type="EMBL" id="PWR74129.1"/>
    </source>
</evidence>
<evidence type="ECO:0000256" key="4">
    <source>
        <dbReference type="ARBA" id="ARBA00022475"/>
    </source>
</evidence>
<dbReference type="InterPro" id="IPR003594">
    <property type="entry name" value="HATPase_dom"/>
</dbReference>
<feature type="transmembrane region" description="Helical" evidence="12">
    <location>
        <begin position="320"/>
        <end position="342"/>
    </location>
</feature>
<dbReference type="OrthoDB" id="342253at2157"/>
<evidence type="ECO:0000256" key="6">
    <source>
        <dbReference type="ARBA" id="ARBA00022679"/>
    </source>
</evidence>
<dbReference type="EMBL" id="QGMY01000002">
    <property type="protein sequence ID" value="PWR74129.1"/>
    <property type="molecule type" value="Genomic_DNA"/>
</dbReference>
<dbReference type="PANTHER" id="PTHR45528:SF1">
    <property type="entry name" value="SENSOR HISTIDINE KINASE CPXA"/>
    <property type="match status" value="1"/>
</dbReference>
<dbReference type="GO" id="GO:0005886">
    <property type="term" value="C:plasma membrane"/>
    <property type="evidence" value="ECO:0007669"/>
    <property type="project" value="UniProtKB-SubCell"/>
</dbReference>
<evidence type="ECO:0000256" key="9">
    <source>
        <dbReference type="ARBA" id="ARBA00022840"/>
    </source>
</evidence>
<reference evidence="15 16" key="1">
    <citation type="submission" date="2018-05" db="EMBL/GenBank/DDBJ databases">
        <title>Draft genome of Methanospirillum lacunae Ki8-1.</title>
        <authorList>
            <person name="Dueholm M.S."/>
            <person name="Nielsen P.H."/>
            <person name="Bakmann L.F."/>
            <person name="Otzen D.E."/>
        </authorList>
    </citation>
    <scope>NUCLEOTIDE SEQUENCE [LARGE SCALE GENOMIC DNA]</scope>
    <source>
        <strain evidence="15 16">Ki8-1</strain>
    </source>
</reference>
<dbReference type="GO" id="GO:0004673">
    <property type="term" value="F:protein histidine kinase activity"/>
    <property type="evidence" value="ECO:0007669"/>
    <property type="project" value="UniProtKB-EC"/>
</dbReference>
<evidence type="ECO:0000313" key="16">
    <source>
        <dbReference type="Proteomes" id="UP000245657"/>
    </source>
</evidence>
<dbReference type="CDD" id="cd06225">
    <property type="entry name" value="HAMP"/>
    <property type="match status" value="1"/>
</dbReference>
<dbReference type="RefSeq" id="WP_109967408.1">
    <property type="nucleotide sequence ID" value="NZ_QGMY01000002.1"/>
</dbReference>
<dbReference type="Gene3D" id="6.10.340.10">
    <property type="match status" value="1"/>
</dbReference>
<keyword evidence="4" id="KW-1003">Cell membrane</keyword>
<feature type="transmembrane region" description="Helical" evidence="12">
    <location>
        <begin position="12"/>
        <end position="34"/>
    </location>
</feature>
<evidence type="ECO:0000256" key="2">
    <source>
        <dbReference type="ARBA" id="ARBA00004651"/>
    </source>
</evidence>
<keyword evidence="6" id="KW-0808">Transferase</keyword>
<dbReference type="SUPFAM" id="SSF55874">
    <property type="entry name" value="ATPase domain of HSP90 chaperone/DNA topoisomerase II/histidine kinase"/>
    <property type="match status" value="1"/>
</dbReference>
<comment type="catalytic activity">
    <reaction evidence="1">
        <text>ATP + protein L-histidine = ADP + protein N-phospho-L-histidine.</text>
        <dbReference type="EC" id="2.7.13.3"/>
    </reaction>
</comment>
<dbReference type="InterPro" id="IPR005467">
    <property type="entry name" value="His_kinase_dom"/>
</dbReference>
<keyword evidence="16" id="KW-1185">Reference proteome</keyword>
<evidence type="ECO:0000256" key="1">
    <source>
        <dbReference type="ARBA" id="ARBA00000085"/>
    </source>
</evidence>
<evidence type="ECO:0000256" key="3">
    <source>
        <dbReference type="ARBA" id="ARBA00012438"/>
    </source>
</evidence>
<dbReference type="Proteomes" id="UP000245657">
    <property type="component" value="Unassembled WGS sequence"/>
</dbReference>
<evidence type="ECO:0000256" key="10">
    <source>
        <dbReference type="ARBA" id="ARBA00023012"/>
    </source>
</evidence>
<comment type="subcellular location">
    <subcellularLocation>
        <location evidence="2">Cell membrane</location>
        <topology evidence="2">Multi-pass membrane protein</topology>
    </subcellularLocation>
</comment>
<dbReference type="SUPFAM" id="SSF158472">
    <property type="entry name" value="HAMP domain-like"/>
    <property type="match status" value="1"/>
</dbReference>
<dbReference type="EC" id="2.7.13.3" evidence="3"/>